<dbReference type="SUPFAM" id="SSF46785">
    <property type="entry name" value="Winged helix' DNA-binding domain"/>
    <property type="match status" value="1"/>
</dbReference>
<dbReference type="InterPro" id="IPR036388">
    <property type="entry name" value="WH-like_DNA-bd_sf"/>
</dbReference>
<organism evidence="3 4">
    <name type="scientific">Desulfoprunum benzoelyticum</name>
    <dbReference type="NCBI Taxonomy" id="1506996"/>
    <lineage>
        <taxon>Bacteria</taxon>
        <taxon>Pseudomonadati</taxon>
        <taxon>Thermodesulfobacteriota</taxon>
        <taxon>Desulfobulbia</taxon>
        <taxon>Desulfobulbales</taxon>
        <taxon>Desulfobulbaceae</taxon>
        <taxon>Desulfoprunum</taxon>
    </lineage>
</organism>
<dbReference type="RefSeq" id="WP_183352351.1">
    <property type="nucleotide sequence ID" value="NZ_JACHEO010000029.1"/>
</dbReference>
<dbReference type="InterPro" id="IPR036390">
    <property type="entry name" value="WH_DNA-bd_sf"/>
</dbReference>
<feature type="domain" description="Initiator Rep protein WH1" evidence="2">
    <location>
        <begin position="16"/>
        <end position="156"/>
    </location>
</feature>
<dbReference type="Proteomes" id="UP000539642">
    <property type="component" value="Unassembled WGS sequence"/>
</dbReference>
<dbReference type="GO" id="GO:0003887">
    <property type="term" value="F:DNA-directed DNA polymerase activity"/>
    <property type="evidence" value="ECO:0007669"/>
    <property type="project" value="InterPro"/>
</dbReference>
<dbReference type="Pfam" id="PF21205">
    <property type="entry name" value="Rep3_C"/>
    <property type="match status" value="1"/>
</dbReference>
<dbReference type="EMBL" id="JACHEO010000029">
    <property type="protein sequence ID" value="MBB5349569.1"/>
    <property type="molecule type" value="Genomic_DNA"/>
</dbReference>
<reference evidence="3 4" key="1">
    <citation type="submission" date="2020-08" db="EMBL/GenBank/DDBJ databases">
        <title>Genomic Encyclopedia of Type Strains, Phase IV (KMG-IV): sequencing the most valuable type-strain genomes for metagenomic binning, comparative biology and taxonomic classification.</title>
        <authorList>
            <person name="Goeker M."/>
        </authorList>
    </citation>
    <scope>NUCLEOTIDE SEQUENCE [LARGE SCALE GENOMIC DNA]</scope>
    <source>
        <strain evidence="3 4">DSM 28570</strain>
    </source>
</reference>
<keyword evidence="4" id="KW-1185">Reference proteome</keyword>
<comment type="similarity">
    <text evidence="1">Belongs to the initiator RepB protein family.</text>
</comment>
<name>A0A840V741_9BACT</name>
<sequence>MDKITTQRVGLRKNEVIKHSSAIQISNEINLLQRQTWNILLANAFDELEEKEEYSITIKDLCGTLKYDSRNLKHLKDLIRGLKETNVEWNILGKDGEEWGISSLLGEVSIVNGVCFYSYGPRFRKKLYKPAMYAKISLSLQNRFNSKHSLALYELFVDYYNVKRGFGATPVIPIEDFRKLLGLNDNEYKSFKALNKDVIKKAVEEINEKSDLSVRVEYTRARRVVAVKFYITGNPDNVINLKPLINANKQLSLPLPAFELDNMELYKVLTTEFGISNNKATEILKSKDEFYIEEVLDTVRDYIKKGTVQNIPAFTVVAIEEDYRRKTPKAEKEREARRKALEADKETELLSARQQEAQEQELLERALSQFEKLEGEERAGVLAEFRQYLVDTGNKIVVGRFDAEGVAPGAVEAMFGVFLKEKVLKFK</sequence>
<dbReference type="Pfam" id="PF01051">
    <property type="entry name" value="Rep3_N"/>
    <property type="match status" value="1"/>
</dbReference>
<protein>
    <submittedName>
        <fullName evidence="3">Plasmid replication initiation protein</fullName>
    </submittedName>
</protein>
<accession>A0A840V741</accession>
<dbReference type="Gene3D" id="1.10.10.10">
    <property type="entry name" value="Winged helix-like DNA-binding domain superfamily/Winged helix DNA-binding domain"/>
    <property type="match status" value="1"/>
</dbReference>
<comment type="caution">
    <text evidence="3">The sequence shown here is derived from an EMBL/GenBank/DDBJ whole genome shotgun (WGS) entry which is preliminary data.</text>
</comment>
<evidence type="ECO:0000313" key="4">
    <source>
        <dbReference type="Proteomes" id="UP000539642"/>
    </source>
</evidence>
<dbReference type="InterPro" id="IPR000525">
    <property type="entry name" value="Initiator_Rep_WH1"/>
</dbReference>
<proteinExistence type="inferred from homology"/>
<gene>
    <name evidence="3" type="ORF">HNQ81_003325</name>
</gene>
<evidence type="ECO:0000256" key="1">
    <source>
        <dbReference type="ARBA" id="ARBA00038283"/>
    </source>
</evidence>
<evidence type="ECO:0000313" key="3">
    <source>
        <dbReference type="EMBL" id="MBB5349569.1"/>
    </source>
</evidence>
<dbReference type="GO" id="GO:0006270">
    <property type="term" value="P:DNA replication initiation"/>
    <property type="evidence" value="ECO:0007669"/>
    <property type="project" value="InterPro"/>
</dbReference>
<dbReference type="AlphaFoldDB" id="A0A840V741"/>
<evidence type="ECO:0000259" key="2">
    <source>
        <dbReference type="Pfam" id="PF01051"/>
    </source>
</evidence>